<dbReference type="GO" id="GO:0006629">
    <property type="term" value="P:lipid metabolic process"/>
    <property type="evidence" value="ECO:0007669"/>
    <property type="project" value="UniProtKB-KW"/>
</dbReference>
<evidence type="ECO:0000256" key="1">
    <source>
        <dbReference type="ARBA" id="ARBA00004477"/>
    </source>
</evidence>
<dbReference type="PANTHER" id="PTHR21212:SF10">
    <property type="entry name" value="SEIPIN FAMILY-RELATED"/>
    <property type="match status" value="1"/>
</dbReference>
<dbReference type="Pfam" id="PF06775">
    <property type="entry name" value="Seipin"/>
    <property type="match status" value="1"/>
</dbReference>
<name>A0AAD8KNR1_TARER</name>
<dbReference type="GO" id="GO:0005789">
    <property type="term" value="C:endoplasmic reticulum membrane"/>
    <property type="evidence" value="ECO:0007669"/>
    <property type="project" value="UniProtKB-SubCell"/>
</dbReference>
<dbReference type="AlphaFoldDB" id="A0AAD8KNR1"/>
<keyword evidence="5" id="KW-0443">Lipid metabolism</keyword>
<accession>A0AAD8KNR1</accession>
<evidence type="ECO:0000313" key="9">
    <source>
        <dbReference type="EMBL" id="KAK1426485.1"/>
    </source>
</evidence>
<feature type="region of interest" description="Disordered" evidence="7">
    <location>
        <begin position="48"/>
        <end position="88"/>
    </location>
</feature>
<evidence type="ECO:0000256" key="6">
    <source>
        <dbReference type="ARBA" id="ARBA00023136"/>
    </source>
</evidence>
<evidence type="ECO:0000256" key="8">
    <source>
        <dbReference type="SAM" id="Phobius"/>
    </source>
</evidence>
<reference evidence="9" key="1">
    <citation type="journal article" date="2023" name="bioRxiv">
        <title>Improved chromosome-level genome assembly for marigold (Tagetes erecta).</title>
        <authorList>
            <person name="Jiang F."/>
            <person name="Yuan L."/>
            <person name="Wang S."/>
            <person name="Wang H."/>
            <person name="Xu D."/>
            <person name="Wang A."/>
            <person name="Fan W."/>
        </authorList>
    </citation>
    <scope>NUCLEOTIDE SEQUENCE</scope>
    <source>
        <strain evidence="9">WSJ</strain>
        <tissue evidence="9">Leaf</tissue>
    </source>
</reference>
<keyword evidence="4 8" id="KW-1133">Transmembrane helix</keyword>
<evidence type="ECO:0000256" key="4">
    <source>
        <dbReference type="ARBA" id="ARBA00022989"/>
    </source>
</evidence>
<comment type="subcellular location">
    <subcellularLocation>
        <location evidence="1">Endoplasmic reticulum membrane</location>
        <topology evidence="1">Multi-pass membrane protein</topology>
    </subcellularLocation>
</comment>
<dbReference type="InterPro" id="IPR009617">
    <property type="entry name" value="Seipin"/>
</dbReference>
<dbReference type="CDD" id="cd23995">
    <property type="entry name" value="Seipin_BSCL2_like"/>
    <property type="match status" value="1"/>
</dbReference>
<evidence type="ECO:0008006" key="11">
    <source>
        <dbReference type="Google" id="ProtNLM"/>
    </source>
</evidence>
<keyword evidence="2 8" id="KW-0812">Transmembrane</keyword>
<feature type="transmembrane region" description="Helical" evidence="8">
    <location>
        <begin position="163"/>
        <end position="185"/>
    </location>
</feature>
<dbReference type="EMBL" id="JAUHHV010000004">
    <property type="protein sequence ID" value="KAK1426485.1"/>
    <property type="molecule type" value="Genomic_DNA"/>
</dbReference>
<dbReference type="Proteomes" id="UP001229421">
    <property type="component" value="Unassembled WGS sequence"/>
</dbReference>
<gene>
    <name evidence="9" type="ORF">QVD17_15159</name>
</gene>
<feature type="transmembrane region" description="Helical" evidence="8">
    <location>
        <begin position="243"/>
        <end position="267"/>
    </location>
</feature>
<feature type="transmembrane region" description="Helical" evidence="8">
    <location>
        <begin position="467"/>
        <end position="492"/>
    </location>
</feature>
<keyword evidence="6 8" id="KW-0472">Membrane</keyword>
<evidence type="ECO:0000256" key="7">
    <source>
        <dbReference type="SAM" id="MobiDB-lite"/>
    </source>
</evidence>
<protein>
    <recommendedName>
        <fullName evidence="11">Seipin</fullName>
    </recommendedName>
</protein>
<evidence type="ECO:0000313" key="10">
    <source>
        <dbReference type="Proteomes" id="UP001229421"/>
    </source>
</evidence>
<keyword evidence="3" id="KW-0256">Endoplasmic reticulum</keyword>
<evidence type="ECO:0000256" key="2">
    <source>
        <dbReference type="ARBA" id="ARBA00022692"/>
    </source>
</evidence>
<sequence>MLQSIITDDDNPQFTDALDEFTFFDASDQPSISSSLHQDLTLVSISKPLPHSPALRRRPKQTSKSPFKNTSDRLLDLHGDNRDDGFNVSPTKSYKLSKTHKLNEKLNFSRAQFGETISSFNSSAIINSGDDGSVNDQSVTVDSFHHSNSLDTDLNLVLALVRFIFKVISFSTNLLLAFVAFPIWLTHSSYMFVTDPFDVVSRVRRYAVRKVSTFFNFWLGKVKCIVVKCMKKKRLICKFCLQMGWGLVCSGLVGFMLVGLLVFAFVIDGAIMRRVIEQPVHRIEQLNFDYTRNNPMAFVPIMSCPESLCLECNGKIKFGGVAPSRVISSDHKLQATVLLTLPESKYNRNLGNFQVKVDFLSSNGESLASATQPCRMQFRSWPIRVLLTIFKLVPLVTGYSLESQTLDIKFNRYTEREIPTSCVRVVLEPRAEFTKGGGLPEIYAAYLKLESQLPLLKRILWSWKATVFVWSGIMIFTMGLVFMLLCCVPIFVPSTRVREAPVNSNTSSR</sequence>
<feature type="compositionally biased region" description="Basic and acidic residues" evidence="7">
    <location>
        <begin position="70"/>
        <end position="85"/>
    </location>
</feature>
<comment type="caution">
    <text evidence="9">The sequence shown here is derived from an EMBL/GenBank/DDBJ whole genome shotgun (WGS) entry which is preliminary data.</text>
</comment>
<evidence type="ECO:0000256" key="5">
    <source>
        <dbReference type="ARBA" id="ARBA00023098"/>
    </source>
</evidence>
<dbReference type="PANTHER" id="PTHR21212">
    <property type="entry name" value="BERNARDINELLI-SEIP CONGENITAL LIPODYSTROPHY 2 HOMOLOG BSCL2 PROTEIN"/>
    <property type="match status" value="1"/>
</dbReference>
<evidence type="ECO:0000256" key="3">
    <source>
        <dbReference type="ARBA" id="ARBA00022824"/>
    </source>
</evidence>
<keyword evidence="10" id="KW-1185">Reference proteome</keyword>
<organism evidence="9 10">
    <name type="scientific">Tagetes erecta</name>
    <name type="common">African marigold</name>
    <dbReference type="NCBI Taxonomy" id="13708"/>
    <lineage>
        <taxon>Eukaryota</taxon>
        <taxon>Viridiplantae</taxon>
        <taxon>Streptophyta</taxon>
        <taxon>Embryophyta</taxon>
        <taxon>Tracheophyta</taxon>
        <taxon>Spermatophyta</taxon>
        <taxon>Magnoliopsida</taxon>
        <taxon>eudicotyledons</taxon>
        <taxon>Gunneridae</taxon>
        <taxon>Pentapetalae</taxon>
        <taxon>asterids</taxon>
        <taxon>campanulids</taxon>
        <taxon>Asterales</taxon>
        <taxon>Asteraceae</taxon>
        <taxon>Asteroideae</taxon>
        <taxon>Heliantheae alliance</taxon>
        <taxon>Tageteae</taxon>
        <taxon>Tagetes</taxon>
    </lineage>
</organism>
<proteinExistence type="predicted"/>
<dbReference type="GO" id="GO:0140042">
    <property type="term" value="P:lipid droplet formation"/>
    <property type="evidence" value="ECO:0007669"/>
    <property type="project" value="UniProtKB-ARBA"/>
</dbReference>